<gene>
    <name evidence="1" type="ORF">CA163_32575</name>
</gene>
<dbReference type="Proteomes" id="UP000214596">
    <property type="component" value="Unassembled WGS sequence"/>
</dbReference>
<dbReference type="InterPro" id="IPR027417">
    <property type="entry name" value="P-loop_NTPase"/>
</dbReference>
<evidence type="ECO:0000313" key="1">
    <source>
        <dbReference type="EMBL" id="OXE28687.1"/>
    </source>
</evidence>
<evidence type="ECO:0008006" key="3">
    <source>
        <dbReference type="Google" id="ProtNLM"/>
    </source>
</evidence>
<accession>A0A227J2E6</accession>
<comment type="caution">
    <text evidence="1">The sequence shown here is derived from an EMBL/GenBank/DDBJ whole genome shotgun (WGS) entry which is preliminary data.</text>
</comment>
<sequence length="95" mass="10566">ILVTHDMNVANFADRIIEIKDGEIIADTLNAQVVINEQAAKTPSASFHRPAQAVSKWWKWDSFIDALKMALLAMSSHRMRTFLTMLGIIIGIASV</sequence>
<feature type="non-terminal residue" evidence="1">
    <location>
        <position position="95"/>
    </location>
</feature>
<name>A0A227J2E6_VIBPH</name>
<dbReference type="SUPFAM" id="SSF52540">
    <property type="entry name" value="P-loop containing nucleoside triphosphate hydrolases"/>
    <property type="match status" value="1"/>
</dbReference>
<protein>
    <recommendedName>
        <fullName evidence="3">Macrolide ABC transporter permease/ATP-binding protein MacB</fullName>
    </recommendedName>
</protein>
<organism evidence="1 2">
    <name type="scientific">Vibrio parahaemolyticus</name>
    <dbReference type="NCBI Taxonomy" id="670"/>
    <lineage>
        <taxon>Bacteria</taxon>
        <taxon>Pseudomonadati</taxon>
        <taxon>Pseudomonadota</taxon>
        <taxon>Gammaproteobacteria</taxon>
        <taxon>Vibrionales</taxon>
        <taxon>Vibrionaceae</taxon>
        <taxon>Vibrio</taxon>
    </lineage>
</organism>
<proteinExistence type="predicted"/>
<dbReference type="AlphaFoldDB" id="A0A227J2E6"/>
<dbReference type="EMBL" id="NIXT01004077">
    <property type="protein sequence ID" value="OXE28687.1"/>
    <property type="molecule type" value="Genomic_DNA"/>
</dbReference>
<evidence type="ECO:0000313" key="2">
    <source>
        <dbReference type="Proteomes" id="UP000214596"/>
    </source>
</evidence>
<reference evidence="1 2" key="1">
    <citation type="journal article" date="2017" name="Appl. Environ. Microbiol.">
        <title>Parallel evolution of two clades of a major Atlantic endemic Vibrio parahaemolyticus pathogen lineage by independent acquisition of related pathogenicity islands.</title>
        <authorList>
            <person name="Xu F."/>
            <person name="Gonzalez-Escalona N."/>
            <person name="Drees K.P."/>
            <person name="Sebra R.P."/>
            <person name="Cooper V.S."/>
            <person name="Jones S.H."/>
            <person name="Whistler C.A."/>
        </authorList>
    </citation>
    <scope>NUCLEOTIDE SEQUENCE [LARGE SCALE GENOMIC DNA]</scope>
    <source>
        <strain evidence="1 2">MAVP-3</strain>
    </source>
</reference>
<feature type="non-terminal residue" evidence="1">
    <location>
        <position position="1"/>
    </location>
</feature>